<keyword evidence="13" id="KW-0472">Membrane</keyword>
<comment type="catalytic activity">
    <reaction evidence="11">
        <text>XMP + L-glutamine + ATP + H2O = GMP + L-glutamate + AMP + diphosphate + 2 H(+)</text>
        <dbReference type="Rhea" id="RHEA:11680"/>
        <dbReference type="ChEBI" id="CHEBI:15377"/>
        <dbReference type="ChEBI" id="CHEBI:15378"/>
        <dbReference type="ChEBI" id="CHEBI:29985"/>
        <dbReference type="ChEBI" id="CHEBI:30616"/>
        <dbReference type="ChEBI" id="CHEBI:33019"/>
        <dbReference type="ChEBI" id="CHEBI:57464"/>
        <dbReference type="ChEBI" id="CHEBI:58115"/>
        <dbReference type="ChEBI" id="CHEBI:58359"/>
        <dbReference type="ChEBI" id="CHEBI:456215"/>
        <dbReference type="EC" id="6.3.5.2"/>
    </reaction>
</comment>
<dbReference type="HAMAP" id="MF_00344">
    <property type="entry name" value="GMP_synthase"/>
    <property type="match status" value="1"/>
</dbReference>
<dbReference type="eggNOG" id="COG0518">
    <property type="taxonomic scope" value="Bacteria"/>
</dbReference>
<keyword evidence="7 11" id="KW-0332">GMP biosynthesis</keyword>
<feature type="binding site" evidence="12">
    <location>
        <begin position="236"/>
        <end position="242"/>
    </location>
    <ligand>
        <name>ATP</name>
        <dbReference type="ChEBI" id="CHEBI:30616"/>
    </ligand>
</feature>
<evidence type="ECO:0000256" key="10">
    <source>
        <dbReference type="ARBA" id="ARBA00022962"/>
    </source>
</evidence>
<dbReference type="AlphaFoldDB" id="D4G7S2"/>
<keyword evidence="9 11" id="KW-0067">ATP-binding</keyword>
<feature type="transmembrane region" description="Helical" evidence="13">
    <location>
        <begin position="75"/>
        <end position="97"/>
    </location>
</feature>
<feature type="active site" evidence="11">
    <location>
        <position position="182"/>
    </location>
</feature>
<dbReference type="PROSITE" id="PS51273">
    <property type="entry name" value="GATASE_TYPE_1"/>
    <property type="match status" value="1"/>
</dbReference>
<dbReference type="EMBL" id="CP001085">
    <property type="protein sequence ID" value="ADD79922.1"/>
    <property type="molecule type" value="Genomic_DNA"/>
</dbReference>
<dbReference type="PANTHER" id="PTHR11922">
    <property type="entry name" value="GMP SYNTHASE-RELATED"/>
    <property type="match status" value="1"/>
</dbReference>
<dbReference type="InterPro" id="IPR017926">
    <property type="entry name" value="GATASE"/>
</dbReference>
<dbReference type="EC" id="6.3.5.2" evidence="3 11"/>
<dbReference type="Proteomes" id="UP000001700">
    <property type="component" value="Chromosome"/>
</dbReference>
<evidence type="ECO:0000256" key="8">
    <source>
        <dbReference type="ARBA" id="ARBA00022755"/>
    </source>
</evidence>
<dbReference type="FunFam" id="3.40.50.880:FF:000001">
    <property type="entry name" value="GMP synthase [glutamine-hydrolyzing]"/>
    <property type="match status" value="1"/>
</dbReference>
<evidence type="ECO:0000256" key="13">
    <source>
        <dbReference type="SAM" id="Phobius"/>
    </source>
</evidence>
<evidence type="ECO:0000313" key="15">
    <source>
        <dbReference type="EMBL" id="ADD79922.1"/>
    </source>
</evidence>
<dbReference type="GO" id="GO:0005524">
    <property type="term" value="F:ATP binding"/>
    <property type="evidence" value="ECO:0007669"/>
    <property type="project" value="UniProtKB-UniRule"/>
</dbReference>
<dbReference type="NCBIfam" id="NF000848">
    <property type="entry name" value="PRK00074.1"/>
    <property type="match status" value="1"/>
</dbReference>
<feature type="active site" description="Nucleophile" evidence="11">
    <location>
        <position position="87"/>
    </location>
</feature>
<dbReference type="FunFam" id="3.30.300.10:FF:000002">
    <property type="entry name" value="GMP synthase [glutamine-hydrolyzing]"/>
    <property type="match status" value="1"/>
</dbReference>
<keyword evidence="10 11" id="KW-0315">Glutamine amidotransferase</keyword>
<dbReference type="GO" id="GO:0003921">
    <property type="term" value="F:GMP synthase activity"/>
    <property type="evidence" value="ECO:0007669"/>
    <property type="project" value="InterPro"/>
</dbReference>
<dbReference type="SUPFAM" id="SSF54810">
    <property type="entry name" value="GMP synthetase C-terminal dimerisation domain"/>
    <property type="match status" value="1"/>
</dbReference>
<sequence length="524" mass="60792">MNRHKDKKDTILIVDFGSQYSMLISRRVREMGVYCKICTFKDLKKNILEDSVKGVILSGSPNSVVKKNDDNSYKFLFESGVPVLGICYGMHLMSLYFQGKVITSKKKEFGRVKLSIHRQCSLTQGIYDDLDSSGFSKLKVWMSHSDIIEKIPKNFQVFASTENCRYAIIGDEKKKIYGVQFHPEVTHTNRGKHIIRRFVFSICHCENGWKPNIKISNMIQKIRNQIGNDQIILAFSGGVDSFVTALLIHRAVGKNLFCIFVDTGLLRLHELERILKYSSRFHFNLIVVSEEDRFLRALRNVKSPEKKRMIVGKIFTEIFNEQARKRKNVRWFAQGTIYPDVIESKLVLDQKNIKSHHNVRGLVGLDKSLKILEPIKNLFKDEVREIAKKLEVPKKVIYGHPFPGPGISIRILGCVKKKYCEILRQADHIFTEELLKHNLYYKVSQSFAIFIPMKSVGIMGDNRKYEWIISLRAIKTNDFMTADWFHFPRKFLERVSNRIINEVNSISRVVYDISSKPPSTIEWE</sequence>
<dbReference type="NCBIfam" id="TIGR00884">
    <property type="entry name" value="guaA_Cterm"/>
    <property type="match status" value="1"/>
</dbReference>
<gene>
    <name evidence="11" type="primary">guaA</name>
    <name evidence="15" type="ordered locus">RIEPE_0111</name>
</gene>
<dbReference type="PRINTS" id="PR00096">
    <property type="entry name" value="GATASE"/>
</dbReference>
<evidence type="ECO:0000256" key="3">
    <source>
        <dbReference type="ARBA" id="ARBA00012746"/>
    </source>
</evidence>
<keyword evidence="6 11" id="KW-0547">Nucleotide-binding</keyword>
<evidence type="ECO:0000256" key="6">
    <source>
        <dbReference type="ARBA" id="ARBA00022741"/>
    </source>
</evidence>
<proteinExistence type="inferred from homology"/>
<dbReference type="InterPro" id="IPR022310">
    <property type="entry name" value="NAD/GMP_synthase"/>
</dbReference>
<evidence type="ECO:0000256" key="5">
    <source>
        <dbReference type="ARBA" id="ARBA00022598"/>
    </source>
</evidence>
<dbReference type="Gene3D" id="3.40.50.620">
    <property type="entry name" value="HUPs"/>
    <property type="match status" value="1"/>
</dbReference>
<dbReference type="Pfam" id="PF00958">
    <property type="entry name" value="GMP_synt_C"/>
    <property type="match status" value="1"/>
</dbReference>
<dbReference type="CDD" id="cd01997">
    <property type="entry name" value="GMP_synthase_C"/>
    <property type="match status" value="1"/>
</dbReference>
<evidence type="ECO:0000256" key="9">
    <source>
        <dbReference type="ARBA" id="ARBA00022840"/>
    </source>
</evidence>
<dbReference type="InterPro" id="IPR001674">
    <property type="entry name" value="GMP_synth_C"/>
</dbReference>
<evidence type="ECO:0000256" key="11">
    <source>
        <dbReference type="HAMAP-Rule" id="MF_00344"/>
    </source>
</evidence>
<dbReference type="Pfam" id="PF00117">
    <property type="entry name" value="GATase"/>
    <property type="match status" value="1"/>
</dbReference>
<evidence type="ECO:0000259" key="14">
    <source>
        <dbReference type="PROSITE" id="PS51553"/>
    </source>
</evidence>
<keyword evidence="13" id="KW-0812">Transmembrane</keyword>
<dbReference type="CDD" id="cd01742">
    <property type="entry name" value="GATase1_GMP_Synthase"/>
    <property type="match status" value="1"/>
</dbReference>
<dbReference type="Gene3D" id="3.30.300.10">
    <property type="match status" value="1"/>
</dbReference>
<keyword evidence="16" id="KW-1185">Reference proteome</keyword>
<feature type="domain" description="GMPS ATP-PPase" evidence="14">
    <location>
        <begin position="209"/>
        <end position="399"/>
    </location>
</feature>
<dbReference type="SUPFAM" id="SSF52317">
    <property type="entry name" value="Class I glutamine amidotransferase-like"/>
    <property type="match status" value="1"/>
</dbReference>
<protein>
    <recommendedName>
        <fullName evidence="4 11">GMP synthase [glutamine-hydrolyzing]</fullName>
        <ecNumber evidence="3 11">6.3.5.2</ecNumber>
    </recommendedName>
    <alternativeName>
        <fullName evidence="11">GMP synthetase</fullName>
    </alternativeName>
    <alternativeName>
        <fullName evidence="11">Glutamine amidotransferase</fullName>
    </alternativeName>
</protein>
<evidence type="ECO:0000256" key="1">
    <source>
        <dbReference type="ARBA" id="ARBA00002332"/>
    </source>
</evidence>
<dbReference type="InterPro" id="IPR029062">
    <property type="entry name" value="Class_I_gatase-like"/>
</dbReference>
<dbReference type="RefSeq" id="WP_013087898.1">
    <property type="nucleotide sequence ID" value="NC_014109.1"/>
</dbReference>
<dbReference type="InterPro" id="IPR004739">
    <property type="entry name" value="GMP_synth_GATase"/>
</dbReference>
<dbReference type="PANTHER" id="PTHR11922:SF2">
    <property type="entry name" value="GMP SYNTHASE [GLUTAMINE-HYDROLYZING]"/>
    <property type="match status" value="1"/>
</dbReference>
<evidence type="ECO:0000256" key="7">
    <source>
        <dbReference type="ARBA" id="ARBA00022749"/>
    </source>
</evidence>
<evidence type="ECO:0000256" key="12">
    <source>
        <dbReference type="PROSITE-ProRule" id="PRU00886"/>
    </source>
</evidence>
<comment type="subunit">
    <text evidence="11">Homodimer.</text>
</comment>
<dbReference type="GO" id="GO:0005829">
    <property type="term" value="C:cytosol"/>
    <property type="evidence" value="ECO:0007669"/>
    <property type="project" value="TreeGrafter"/>
</dbReference>
<dbReference type="eggNOG" id="COG0519">
    <property type="taxonomic scope" value="Bacteria"/>
</dbReference>
<keyword evidence="13" id="KW-1133">Transmembrane helix</keyword>
<evidence type="ECO:0000256" key="2">
    <source>
        <dbReference type="ARBA" id="ARBA00005153"/>
    </source>
</evidence>
<dbReference type="Gene3D" id="3.40.50.880">
    <property type="match status" value="1"/>
</dbReference>
<dbReference type="PROSITE" id="PS51553">
    <property type="entry name" value="GMPS_ATP_PPASE"/>
    <property type="match status" value="1"/>
</dbReference>
<comment type="pathway">
    <text evidence="2 11">Purine metabolism; GMP biosynthesis; GMP from XMP (L-Gln route): step 1/1.</text>
</comment>
<evidence type="ECO:0000256" key="4">
    <source>
        <dbReference type="ARBA" id="ARBA00021562"/>
    </source>
</evidence>
<feature type="active site" evidence="11">
    <location>
        <position position="184"/>
    </location>
</feature>
<dbReference type="HOGENOM" id="CLU_014340_0_5_6"/>
<dbReference type="NCBIfam" id="TIGR00888">
    <property type="entry name" value="guaA_Nterm"/>
    <property type="match status" value="1"/>
</dbReference>
<dbReference type="SUPFAM" id="SSF52402">
    <property type="entry name" value="Adenine nucleotide alpha hydrolases-like"/>
    <property type="match status" value="1"/>
</dbReference>
<dbReference type="STRING" id="515618.RIEPE_0111"/>
<accession>D4G7S2</accession>
<dbReference type="Pfam" id="PF02540">
    <property type="entry name" value="NAD_synthase"/>
    <property type="match status" value="1"/>
</dbReference>
<name>D4G7S2_RIEPU</name>
<reference evidence="15" key="1">
    <citation type="submission" date="2008-05" db="EMBL/GenBank/DDBJ databases">
        <title>Genome sequence of Riesia pediculicola USDA.</title>
        <authorList>
            <person name="Kirkness E.F."/>
        </authorList>
    </citation>
    <scope>NUCLEOTIDE SEQUENCE [LARGE SCALE GENOMIC DNA]</scope>
    <source>
        <strain evidence="15">USDA</strain>
    </source>
</reference>
<organism evidence="15 16">
    <name type="scientific">Riesia pediculicola (strain USDA)</name>
    <dbReference type="NCBI Taxonomy" id="515618"/>
    <lineage>
        <taxon>Bacteria</taxon>
        <taxon>Pseudomonadati</taxon>
        <taxon>Pseudomonadota</taxon>
        <taxon>Gammaproteobacteria</taxon>
        <taxon>Enterobacterales</taxon>
        <taxon>Enterobacteriaceae</taxon>
        <taxon>Candidatus Riesia</taxon>
    </lineage>
</organism>
<keyword evidence="8 11" id="KW-0658">Purine biosynthesis</keyword>
<dbReference type="KEGG" id="rip:RIEPE_0111"/>
<evidence type="ECO:0000313" key="16">
    <source>
        <dbReference type="Proteomes" id="UP000001700"/>
    </source>
</evidence>
<dbReference type="InterPro" id="IPR025777">
    <property type="entry name" value="GMPS_ATP_PPase_dom"/>
</dbReference>
<dbReference type="InterPro" id="IPR014729">
    <property type="entry name" value="Rossmann-like_a/b/a_fold"/>
</dbReference>
<dbReference type="OrthoDB" id="9802219at2"/>
<comment type="function">
    <text evidence="1 11">Catalyzes the synthesis of GMP from XMP.</text>
</comment>
<dbReference type="UniPathway" id="UPA00189">
    <property type="reaction ID" value="UER00296"/>
</dbReference>
<keyword evidence="5 11" id="KW-0436">Ligase</keyword>
<dbReference type="InterPro" id="IPR022955">
    <property type="entry name" value="GMP_synthase"/>
</dbReference>